<gene>
    <name evidence="1" type="ORF">ES1_15840</name>
</gene>
<dbReference type="AlphaFoldDB" id="D4MLA1"/>
<dbReference type="KEGG" id="esr:ES1_15840"/>
<dbReference type="HOGENOM" id="CLU_2751836_0_0_9"/>
<reference evidence="1 2" key="2">
    <citation type="submission" date="2010-03" db="EMBL/GenBank/DDBJ databases">
        <authorList>
            <person name="Pajon A."/>
        </authorList>
    </citation>
    <scope>NUCLEOTIDE SEQUENCE [LARGE SCALE GENOMIC DNA]</scope>
    <source>
        <strain evidence="1 2">V10Sc8a</strain>
    </source>
</reference>
<name>D4MLA1_9FIRM</name>
<evidence type="ECO:0000313" key="2">
    <source>
        <dbReference type="Proteomes" id="UP000007050"/>
    </source>
</evidence>
<dbReference type="EMBL" id="FP929059">
    <property type="protein sequence ID" value="CBL34534.1"/>
    <property type="molecule type" value="Genomic_DNA"/>
</dbReference>
<dbReference type="Proteomes" id="UP000007050">
    <property type="component" value="Chromosome"/>
</dbReference>
<reference evidence="1 2" key="1">
    <citation type="submission" date="2010-03" db="EMBL/GenBank/DDBJ databases">
        <title>The genome sequence of Eubacterium siraeum V10Sc8a.</title>
        <authorList>
            <consortium name="metaHIT consortium -- http://www.metahit.eu/"/>
            <person name="Pajon A."/>
            <person name="Turner K."/>
            <person name="Parkhill J."/>
            <person name="Duncan S."/>
            <person name="Flint H."/>
        </authorList>
    </citation>
    <scope>NUCLEOTIDE SEQUENCE [LARGE SCALE GENOMIC DNA]</scope>
    <source>
        <strain evidence="1 2">V10Sc8a</strain>
    </source>
</reference>
<sequence>MYEVNDRFSYAKGYFAIFPKGFNRAMGAGTIYETDDYIIYFKENTPKEIERRVVKEYAEYYKEYMRNFIG</sequence>
<dbReference type="PATRIC" id="fig|717961.3.peg.1675"/>
<protein>
    <submittedName>
        <fullName evidence="1">Uncharacterized protein</fullName>
    </submittedName>
</protein>
<accession>D4MLA1</accession>
<evidence type="ECO:0000313" key="1">
    <source>
        <dbReference type="EMBL" id="CBL34534.1"/>
    </source>
</evidence>
<dbReference type="BioCyc" id="ESIR717961:G136L-1310-MONOMER"/>
<proteinExistence type="predicted"/>
<organism evidence="1 2">
    <name type="scientific">[Eubacterium] siraeum V10Sc8a</name>
    <dbReference type="NCBI Taxonomy" id="717961"/>
    <lineage>
        <taxon>Bacteria</taxon>
        <taxon>Bacillati</taxon>
        <taxon>Bacillota</taxon>
        <taxon>Clostridia</taxon>
        <taxon>Eubacteriales</taxon>
        <taxon>Oscillospiraceae</taxon>
        <taxon>Oscillospiraceae incertae sedis</taxon>
    </lineage>
</organism>